<dbReference type="STRING" id="1218108.GCA_000382425_03344"/>
<proteinExistence type="predicted"/>
<reference evidence="1 2" key="1">
    <citation type="submission" date="2019-07" db="EMBL/GenBank/DDBJ databases">
        <title>Whole genome shotgun sequence of Empedobacter brevis NBRC 14943.</title>
        <authorList>
            <person name="Hosoyama A."/>
            <person name="Uohara A."/>
            <person name="Ohji S."/>
            <person name="Ichikawa N."/>
        </authorList>
    </citation>
    <scope>NUCLEOTIDE SEQUENCE [LARGE SCALE GENOMIC DNA]</scope>
    <source>
        <strain evidence="1 2">NBRC 14943</strain>
    </source>
</reference>
<gene>
    <name evidence="1" type="ORF">EB1_23810</name>
</gene>
<sequence>MNKRLKLIEEITQRSESKDWANAKNEWSFLHIYYSDETQQCLCTQQIHNICVIKNKINGVITEVGNKCVNQFLGITTGDNILKSIQHLRKDKQNSLNMFALDYLLKNNVITTKDYDFYKNIRLKRYLSQGRLKWKLDINQKFTNFTSYEFTKKLQKINDLIEKMTVQNHNTDFIKSVKENFISYGKITEKQRDALNNIYKQYNT</sequence>
<keyword evidence="2" id="KW-1185">Reference proteome</keyword>
<dbReference type="Proteomes" id="UP000321245">
    <property type="component" value="Unassembled WGS sequence"/>
</dbReference>
<dbReference type="RefSeq" id="WP_019976813.1">
    <property type="nucleotide sequence ID" value="NZ_BJXC01000017.1"/>
</dbReference>
<evidence type="ECO:0000313" key="1">
    <source>
        <dbReference type="EMBL" id="GEM52591.1"/>
    </source>
</evidence>
<organism evidence="1 2">
    <name type="scientific">Empedobacter brevis NBRC 14943 = ATCC 43319</name>
    <dbReference type="NCBI Taxonomy" id="1218108"/>
    <lineage>
        <taxon>Bacteria</taxon>
        <taxon>Pseudomonadati</taxon>
        <taxon>Bacteroidota</taxon>
        <taxon>Flavobacteriia</taxon>
        <taxon>Flavobacteriales</taxon>
        <taxon>Weeksellaceae</taxon>
        <taxon>Empedobacter</taxon>
    </lineage>
</organism>
<accession>A0A511NK46</accession>
<evidence type="ECO:0000313" key="2">
    <source>
        <dbReference type="Proteomes" id="UP000321245"/>
    </source>
</evidence>
<dbReference type="GeneID" id="84651733"/>
<dbReference type="AlphaFoldDB" id="A0A511NK46"/>
<name>A0A511NK46_9FLAO</name>
<protein>
    <submittedName>
        <fullName evidence="1">Uncharacterized protein</fullName>
    </submittedName>
</protein>
<dbReference type="EMBL" id="BJXC01000017">
    <property type="protein sequence ID" value="GEM52591.1"/>
    <property type="molecule type" value="Genomic_DNA"/>
</dbReference>
<comment type="caution">
    <text evidence="1">The sequence shown here is derived from an EMBL/GenBank/DDBJ whole genome shotgun (WGS) entry which is preliminary data.</text>
</comment>
<dbReference type="OrthoDB" id="2318182at2"/>